<dbReference type="STRING" id="1121421.SAMN02745123_02716"/>
<feature type="domain" description="Aldehyde dehydrogenase" evidence="2">
    <location>
        <begin position="14"/>
        <end position="481"/>
    </location>
</feature>
<dbReference type="InterPro" id="IPR010061">
    <property type="entry name" value="MeMal-semiAld_DH"/>
</dbReference>
<organism evidence="3 4">
    <name type="scientific">Desulforamulus aeronauticus DSM 10349</name>
    <dbReference type="NCBI Taxonomy" id="1121421"/>
    <lineage>
        <taxon>Bacteria</taxon>
        <taxon>Bacillati</taxon>
        <taxon>Bacillota</taxon>
        <taxon>Clostridia</taxon>
        <taxon>Eubacteriales</taxon>
        <taxon>Peptococcaceae</taxon>
        <taxon>Desulforamulus</taxon>
    </lineage>
</organism>
<proteinExistence type="predicted"/>
<reference evidence="4" key="1">
    <citation type="submission" date="2016-11" db="EMBL/GenBank/DDBJ databases">
        <authorList>
            <person name="Varghese N."/>
            <person name="Submissions S."/>
        </authorList>
    </citation>
    <scope>NUCLEOTIDE SEQUENCE [LARGE SCALE GENOMIC DNA]</scope>
    <source>
        <strain evidence="4">DSM 10349</strain>
    </source>
</reference>
<dbReference type="Proteomes" id="UP000183997">
    <property type="component" value="Unassembled WGS sequence"/>
</dbReference>
<sequence>MSMKRLKFCVNNQWKESKTETYMPVYNTSTGEVMAEAPCCTVEEVNEAVAAAKKAFGAWSVMPVQKRTELIFRYKRILEEHLEELATLVAQEQGKTIKEARGEVGKAIEGAELACATPLMMQGDTLMQVSNGIDTVSYREPIGVFVGIAPANFPAMIPFGWMLPLCIATGNTFVLKLASKVPQTGMRIMELLIEAGLPEGVVNVITCSRNEADLFLRHPDVRGISYVGSTKVGRHIYATAAAHGKRVQALGEAKNHALVVKDCDLENSAKVVVTSAFGAAGQRCMALPVAVVEESIADEFVALCVQYAKQLKIGPAVKECSTLGPVGSKSHKESVVNWVNKGIEEGATLVLDGRDVLVEGYEGGYFVGPTILDHVKPGMSVGDVEIFGPVLCIKRVKDFEEGLTLMNANQFANGSVICTQSGYYAREFAHRTHGGMVGVNVGIPVPVSFFAFQGHKNSFLGDLHVMGSKDGVMFYTETKSVTSRWFGNTLPEAGNALWESKFSKPAGCSGS</sequence>
<dbReference type="Gene3D" id="3.40.309.10">
    <property type="entry name" value="Aldehyde Dehydrogenase, Chain A, domain 2"/>
    <property type="match status" value="1"/>
</dbReference>
<protein>
    <submittedName>
        <fullName evidence="3">Malonate-semialdehyde dehydrogenase (Acetylating) / methylmalonate-semialdehyde dehydrogenase</fullName>
    </submittedName>
</protein>
<dbReference type="PANTHER" id="PTHR43866">
    <property type="entry name" value="MALONATE-SEMIALDEHYDE DEHYDROGENASE"/>
    <property type="match status" value="1"/>
</dbReference>
<dbReference type="GO" id="GO:0004491">
    <property type="term" value="F:methylmalonate-semialdehyde dehydrogenase (acylating, NAD) activity"/>
    <property type="evidence" value="ECO:0007669"/>
    <property type="project" value="InterPro"/>
</dbReference>
<dbReference type="Pfam" id="PF00171">
    <property type="entry name" value="Aldedh"/>
    <property type="match status" value="1"/>
</dbReference>
<gene>
    <name evidence="3" type="ORF">SAMN02745123_02716</name>
</gene>
<evidence type="ECO:0000313" key="3">
    <source>
        <dbReference type="EMBL" id="SHK67744.1"/>
    </source>
</evidence>
<dbReference type="GO" id="GO:0006574">
    <property type="term" value="P:L-valine catabolic process"/>
    <property type="evidence" value="ECO:0007669"/>
    <property type="project" value="TreeGrafter"/>
</dbReference>
<dbReference type="InterPro" id="IPR016163">
    <property type="entry name" value="Ald_DH_C"/>
</dbReference>
<dbReference type="AlphaFoldDB" id="A0A1M6UEV9"/>
<dbReference type="OrthoDB" id="9762913at2"/>
<keyword evidence="1" id="KW-0560">Oxidoreductase</keyword>
<dbReference type="FunFam" id="3.40.309.10:FF:000002">
    <property type="entry name" value="Methylmalonate-semialdehyde dehydrogenase (Acylating)"/>
    <property type="match status" value="1"/>
</dbReference>
<dbReference type="InterPro" id="IPR016161">
    <property type="entry name" value="Ald_DH/histidinol_DH"/>
</dbReference>
<evidence type="ECO:0000259" key="2">
    <source>
        <dbReference type="Pfam" id="PF00171"/>
    </source>
</evidence>
<dbReference type="InterPro" id="IPR016162">
    <property type="entry name" value="Ald_DH_N"/>
</dbReference>
<dbReference type="RefSeq" id="WP_072915336.1">
    <property type="nucleotide sequence ID" value="NZ_FRAR01000020.1"/>
</dbReference>
<name>A0A1M6UEV9_9FIRM</name>
<dbReference type="CDD" id="cd07085">
    <property type="entry name" value="ALDH_F6_MMSDH"/>
    <property type="match status" value="1"/>
</dbReference>
<dbReference type="PANTHER" id="PTHR43866:SF4">
    <property type="entry name" value="MALONATE-SEMIALDEHYDE DEHYDROGENASE"/>
    <property type="match status" value="1"/>
</dbReference>
<accession>A0A1M6UEV9</accession>
<dbReference type="NCBIfam" id="TIGR01722">
    <property type="entry name" value="MMSDH"/>
    <property type="match status" value="1"/>
</dbReference>
<evidence type="ECO:0000313" key="4">
    <source>
        <dbReference type="Proteomes" id="UP000183997"/>
    </source>
</evidence>
<dbReference type="EMBL" id="FRAR01000020">
    <property type="protein sequence ID" value="SHK67744.1"/>
    <property type="molecule type" value="Genomic_DNA"/>
</dbReference>
<keyword evidence="4" id="KW-1185">Reference proteome</keyword>
<dbReference type="Gene3D" id="3.40.605.10">
    <property type="entry name" value="Aldehyde Dehydrogenase, Chain A, domain 1"/>
    <property type="match status" value="1"/>
</dbReference>
<dbReference type="GO" id="GO:0006210">
    <property type="term" value="P:thymine catabolic process"/>
    <property type="evidence" value="ECO:0007669"/>
    <property type="project" value="TreeGrafter"/>
</dbReference>
<dbReference type="SUPFAM" id="SSF53720">
    <property type="entry name" value="ALDH-like"/>
    <property type="match status" value="1"/>
</dbReference>
<evidence type="ECO:0000256" key="1">
    <source>
        <dbReference type="ARBA" id="ARBA00023002"/>
    </source>
</evidence>
<dbReference type="InterPro" id="IPR015590">
    <property type="entry name" value="Aldehyde_DH_dom"/>
</dbReference>